<protein>
    <submittedName>
        <fullName evidence="2">Uncharacterized protein</fullName>
    </submittedName>
</protein>
<feature type="compositionally biased region" description="Basic and acidic residues" evidence="1">
    <location>
        <begin position="161"/>
        <end position="172"/>
    </location>
</feature>
<organism evidence="2 3">
    <name type="scientific">Knufia fluminis</name>
    <dbReference type="NCBI Taxonomy" id="191047"/>
    <lineage>
        <taxon>Eukaryota</taxon>
        <taxon>Fungi</taxon>
        <taxon>Dikarya</taxon>
        <taxon>Ascomycota</taxon>
        <taxon>Pezizomycotina</taxon>
        <taxon>Eurotiomycetes</taxon>
        <taxon>Chaetothyriomycetidae</taxon>
        <taxon>Chaetothyriales</taxon>
        <taxon>Trichomeriaceae</taxon>
        <taxon>Knufia</taxon>
    </lineage>
</organism>
<feature type="compositionally biased region" description="Low complexity" evidence="1">
    <location>
        <begin position="91"/>
        <end position="103"/>
    </location>
</feature>
<comment type="caution">
    <text evidence="2">The sequence shown here is derived from an EMBL/GenBank/DDBJ whole genome shotgun (WGS) entry which is preliminary data.</text>
</comment>
<feature type="region of interest" description="Disordered" evidence="1">
    <location>
        <begin position="151"/>
        <end position="172"/>
    </location>
</feature>
<evidence type="ECO:0000313" key="3">
    <source>
        <dbReference type="Proteomes" id="UP001316803"/>
    </source>
</evidence>
<dbReference type="Proteomes" id="UP001316803">
    <property type="component" value="Unassembled WGS sequence"/>
</dbReference>
<evidence type="ECO:0000256" key="1">
    <source>
        <dbReference type="SAM" id="MobiDB-lite"/>
    </source>
</evidence>
<keyword evidence="3" id="KW-1185">Reference proteome</keyword>
<dbReference type="EMBL" id="JAKLMC020000003">
    <property type="protein sequence ID" value="KAK5957415.1"/>
    <property type="molecule type" value="Genomic_DNA"/>
</dbReference>
<name>A0AAN8EN77_9EURO</name>
<evidence type="ECO:0000313" key="2">
    <source>
        <dbReference type="EMBL" id="KAK5957415.1"/>
    </source>
</evidence>
<feature type="compositionally biased region" description="Low complexity" evidence="1">
    <location>
        <begin position="32"/>
        <end position="44"/>
    </location>
</feature>
<feature type="compositionally biased region" description="Polar residues" evidence="1">
    <location>
        <begin position="45"/>
        <end position="61"/>
    </location>
</feature>
<gene>
    <name evidence="2" type="ORF">OHC33_001789</name>
</gene>
<dbReference type="AlphaFoldDB" id="A0AAN8EN77"/>
<feature type="region of interest" description="Disordered" evidence="1">
    <location>
        <begin position="1"/>
        <end position="138"/>
    </location>
</feature>
<reference evidence="2 3" key="1">
    <citation type="submission" date="2022-12" db="EMBL/GenBank/DDBJ databases">
        <title>Genomic features and morphological characterization of a novel Knufia sp. strain isolated from spacecraft assembly facility.</title>
        <authorList>
            <person name="Teixeira M."/>
            <person name="Chander A.M."/>
            <person name="Stajich J.E."/>
            <person name="Venkateswaran K."/>
        </authorList>
    </citation>
    <scope>NUCLEOTIDE SEQUENCE [LARGE SCALE GENOMIC DNA]</scope>
    <source>
        <strain evidence="2 3">FJI-L2-BK-P2</strain>
    </source>
</reference>
<proteinExistence type="predicted"/>
<accession>A0AAN8EN77</accession>
<sequence>MPRVASVSGHAGLSHVQRLNNHGADDWSVRGSLPSSPKQSSSSSEGNAGTNTAIANLTEQLQLRHGQGGANVDRGDLLDVGAQFEDDNLSQEEATQQAQSSSTPLLTERQDGHEIGTAQSFDRGMEQRSATELGDAVSEISHLQLDDAKGAELWGTGGDDPSVKNDAAKQAD</sequence>